<evidence type="ECO:0000256" key="5">
    <source>
        <dbReference type="ARBA" id="ARBA00022692"/>
    </source>
</evidence>
<dbReference type="PANTHER" id="PTHR42929:SF1">
    <property type="entry name" value="INNER MEMBRANE ABC TRANSPORTER PERMEASE PROTEIN YDCU-RELATED"/>
    <property type="match status" value="1"/>
</dbReference>
<dbReference type="CDD" id="cd06261">
    <property type="entry name" value="TM_PBP2"/>
    <property type="match status" value="1"/>
</dbReference>
<dbReference type="GO" id="GO:0005886">
    <property type="term" value="C:plasma membrane"/>
    <property type="evidence" value="ECO:0007669"/>
    <property type="project" value="UniProtKB-SubCell"/>
</dbReference>
<sequence>MSPRWTFTSCTRRRRGKVKTSKALAIPYIVWILIFTVIPLGLVVVFALTDSDGGFTLQNLFDMSSYMAVLFRSIIFAMIATVICLVLAFPAAYFISRARSFNQSTLIVFIMVPMWISFILRTYAWMTLLEPNGLINRFLGLFGIGPLNLINNAGAVILGMVYNYLPFMILPLYSVMVKIDQSVIEAAQDLGSSRLSLVRRVILPLSMPGINTGIIAVFIPSVSTFVISRMLGGGTNDLIGDLIESQFLGASYNPHLGSAMALVLMVVVLFMMSLFNQFGSEEEGTMI</sequence>
<dbReference type="InterPro" id="IPR035906">
    <property type="entry name" value="MetI-like_sf"/>
</dbReference>
<dbReference type="Pfam" id="PF00528">
    <property type="entry name" value="BPD_transp_1"/>
    <property type="match status" value="1"/>
</dbReference>
<keyword evidence="4" id="KW-1003">Cell membrane</keyword>
<feature type="transmembrane region" description="Helical" evidence="8">
    <location>
        <begin position="69"/>
        <end position="94"/>
    </location>
</feature>
<dbReference type="PROSITE" id="PS50928">
    <property type="entry name" value="ABC_TM1"/>
    <property type="match status" value="1"/>
</dbReference>
<dbReference type="InterPro" id="IPR000515">
    <property type="entry name" value="MetI-like"/>
</dbReference>
<evidence type="ECO:0000256" key="3">
    <source>
        <dbReference type="ARBA" id="ARBA00022448"/>
    </source>
</evidence>
<keyword evidence="3 8" id="KW-0813">Transport</keyword>
<evidence type="ECO:0000313" key="11">
    <source>
        <dbReference type="Proteomes" id="UP000823960"/>
    </source>
</evidence>
<comment type="similarity">
    <text evidence="2">Belongs to the binding-protein-dependent transport system permease family. CysTW subfamily.</text>
</comment>
<dbReference type="AlphaFoldDB" id="A0A9D1NR38"/>
<keyword evidence="5 8" id="KW-0812">Transmembrane</keyword>
<feature type="transmembrane region" description="Helical" evidence="8">
    <location>
        <begin position="201"/>
        <end position="227"/>
    </location>
</feature>
<evidence type="ECO:0000256" key="8">
    <source>
        <dbReference type="RuleBase" id="RU363032"/>
    </source>
</evidence>
<feature type="transmembrane region" description="Helical" evidence="8">
    <location>
        <begin position="256"/>
        <end position="275"/>
    </location>
</feature>
<dbReference type="GO" id="GO:0055085">
    <property type="term" value="P:transmembrane transport"/>
    <property type="evidence" value="ECO:0007669"/>
    <property type="project" value="InterPro"/>
</dbReference>
<comment type="caution">
    <text evidence="10">The sequence shown here is derived from an EMBL/GenBank/DDBJ whole genome shotgun (WGS) entry which is preliminary data.</text>
</comment>
<evidence type="ECO:0000259" key="9">
    <source>
        <dbReference type="PROSITE" id="PS50928"/>
    </source>
</evidence>
<evidence type="ECO:0000256" key="6">
    <source>
        <dbReference type="ARBA" id="ARBA00022989"/>
    </source>
</evidence>
<feature type="domain" description="ABC transmembrane type-1" evidence="9">
    <location>
        <begin position="70"/>
        <end position="275"/>
    </location>
</feature>
<evidence type="ECO:0000256" key="7">
    <source>
        <dbReference type="ARBA" id="ARBA00023136"/>
    </source>
</evidence>
<dbReference type="EMBL" id="DVOL01000095">
    <property type="protein sequence ID" value="HIV11359.1"/>
    <property type="molecule type" value="Genomic_DNA"/>
</dbReference>
<organism evidence="10 11">
    <name type="scientific">Candidatus Faeciplasma avium</name>
    <dbReference type="NCBI Taxonomy" id="2840798"/>
    <lineage>
        <taxon>Bacteria</taxon>
        <taxon>Bacillati</taxon>
        <taxon>Bacillota</taxon>
        <taxon>Clostridia</taxon>
        <taxon>Eubacteriales</taxon>
        <taxon>Oscillospiraceae</taxon>
        <taxon>Oscillospiraceae incertae sedis</taxon>
        <taxon>Candidatus Faeciplasma</taxon>
    </lineage>
</organism>
<dbReference type="SUPFAM" id="SSF161098">
    <property type="entry name" value="MetI-like"/>
    <property type="match status" value="1"/>
</dbReference>
<name>A0A9D1NR38_9FIRM</name>
<reference evidence="10" key="1">
    <citation type="submission" date="2020-10" db="EMBL/GenBank/DDBJ databases">
        <authorList>
            <person name="Gilroy R."/>
        </authorList>
    </citation>
    <scope>NUCLEOTIDE SEQUENCE</scope>
    <source>
        <strain evidence="10">1370</strain>
    </source>
</reference>
<protein>
    <submittedName>
        <fullName evidence="10">ABC transporter permease</fullName>
    </submittedName>
</protein>
<evidence type="ECO:0000256" key="4">
    <source>
        <dbReference type="ARBA" id="ARBA00022475"/>
    </source>
</evidence>
<evidence type="ECO:0000256" key="1">
    <source>
        <dbReference type="ARBA" id="ARBA00004651"/>
    </source>
</evidence>
<feature type="transmembrane region" description="Helical" evidence="8">
    <location>
        <begin position="106"/>
        <end position="126"/>
    </location>
</feature>
<dbReference type="PANTHER" id="PTHR42929">
    <property type="entry name" value="INNER MEMBRANE ABC TRANSPORTER PERMEASE PROTEIN YDCU-RELATED-RELATED"/>
    <property type="match status" value="1"/>
</dbReference>
<evidence type="ECO:0000256" key="2">
    <source>
        <dbReference type="ARBA" id="ARBA00007069"/>
    </source>
</evidence>
<proteinExistence type="inferred from homology"/>
<comment type="subcellular location">
    <subcellularLocation>
        <location evidence="1 8">Cell membrane</location>
        <topology evidence="1 8">Multi-pass membrane protein</topology>
    </subcellularLocation>
</comment>
<feature type="transmembrane region" description="Helical" evidence="8">
    <location>
        <begin position="23"/>
        <end position="49"/>
    </location>
</feature>
<keyword evidence="6 8" id="KW-1133">Transmembrane helix</keyword>
<gene>
    <name evidence="10" type="ORF">IAD28_06690</name>
</gene>
<evidence type="ECO:0000313" key="10">
    <source>
        <dbReference type="EMBL" id="HIV11359.1"/>
    </source>
</evidence>
<reference evidence="10" key="2">
    <citation type="journal article" date="2021" name="PeerJ">
        <title>Extensive microbial diversity within the chicken gut microbiome revealed by metagenomics and culture.</title>
        <authorList>
            <person name="Gilroy R."/>
            <person name="Ravi A."/>
            <person name="Getino M."/>
            <person name="Pursley I."/>
            <person name="Horton D.L."/>
            <person name="Alikhan N.F."/>
            <person name="Baker D."/>
            <person name="Gharbi K."/>
            <person name="Hall N."/>
            <person name="Watson M."/>
            <person name="Adriaenssens E.M."/>
            <person name="Foster-Nyarko E."/>
            <person name="Jarju S."/>
            <person name="Secka A."/>
            <person name="Antonio M."/>
            <person name="Oren A."/>
            <person name="Chaudhuri R.R."/>
            <person name="La Ragione R."/>
            <person name="Hildebrand F."/>
            <person name="Pallen M.J."/>
        </authorList>
    </citation>
    <scope>NUCLEOTIDE SEQUENCE</scope>
    <source>
        <strain evidence="10">1370</strain>
    </source>
</reference>
<dbReference type="Gene3D" id="1.10.3720.10">
    <property type="entry name" value="MetI-like"/>
    <property type="match status" value="1"/>
</dbReference>
<accession>A0A9D1NR38</accession>
<dbReference type="Proteomes" id="UP000823960">
    <property type="component" value="Unassembled WGS sequence"/>
</dbReference>
<keyword evidence="7 8" id="KW-0472">Membrane</keyword>